<dbReference type="Pfam" id="PF05380">
    <property type="entry name" value="Peptidase_A17"/>
    <property type="match status" value="1"/>
</dbReference>
<dbReference type="InterPro" id="IPR008042">
    <property type="entry name" value="Retrotrans_Pao"/>
</dbReference>
<evidence type="ECO:0008006" key="3">
    <source>
        <dbReference type="Google" id="ProtNLM"/>
    </source>
</evidence>
<dbReference type="RefSeq" id="XP_030834649.1">
    <property type="nucleotide sequence ID" value="XM_030978789.1"/>
</dbReference>
<reference evidence="1" key="2">
    <citation type="submission" date="2021-01" db="UniProtKB">
        <authorList>
            <consortium name="EnsemblMetazoa"/>
        </authorList>
    </citation>
    <scope>IDENTIFICATION</scope>
</reference>
<dbReference type="EnsemblMetazoa" id="XM_030978789">
    <property type="protein sequence ID" value="XP_030834649"/>
    <property type="gene ID" value="LOC115921367"/>
</dbReference>
<dbReference type="Proteomes" id="UP000007110">
    <property type="component" value="Unassembled WGS sequence"/>
</dbReference>
<evidence type="ECO:0000313" key="2">
    <source>
        <dbReference type="Proteomes" id="UP000007110"/>
    </source>
</evidence>
<reference evidence="2" key="1">
    <citation type="submission" date="2015-02" db="EMBL/GenBank/DDBJ databases">
        <title>Genome sequencing for Strongylocentrotus purpuratus.</title>
        <authorList>
            <person name="Murali S."/>
            <person name="Liu Y."/>
            <person name="Vee V."/>
            <person name="English A."/>
            <person name="Wang M."/>
            <person name="Skinner E."/>
            <person name="Han Y."/>
            <person name="Muzny D.M."/>
            <person name="Worley K.C."/>
            <person name="Gibbs R.A."/>
        </authorList>
    </citation>
    <scope>NUCLEOTIDE SEQUENCE</scope>
</reference>
<organism evidence="1 2">
    <name type="scientific">Strongylocentrotus purpuratus</name>
    <name type="common">Purple sea urchin</name>
    <dbReference type="NCBI Taxonomy" id="7668"/>
    <lineage>
        <taxon>Eukaryota</taxon>
        <taxon>Metazoa</taxon>
        <taxon>Echinodermata</taxon>
        <taxon>Eleutherozoa</taxon>
        <taxon>Echinozoa</taxon>
        <taxon>Echinoidea</taxon>
        <taxon>Euechinoidea</taxon>
        <taxon>Echinacea</taxon>
        <taxon>Camarodonta</taxon>
        <taxon>Echinidea</taxon>
        <taxon>Strongylocentrotidae</taxon>
        <taxon>Strongylocentrotus</taxon>
    </lineage>
</organism>
<accession>A0A7M7NCY8</accession>
<dbReference type="GeneID" id="115921367"/>
<dbReference type="PANTHER" id="PTHR47331:SF5">
    <property type="entry name" value="RIBONUCLEASE H"/>
    <property type="match status" value="1"/>
</dbReference>
<dbReference type="PANTHER" id="PTHR47331">
    <property type="entry name" value="PHD-TYPE DOMAIN-CONTAINING PROTEIN"/>
    <property type="match status" value="1"/>
</dbReference>
<dbReference type="SUPFAM" id="SSF56672">
    <property type="entry name" value="DNA/RNA polymerases"/>
    <property type="match status" value="1"/>
</dbReference>
<name>A0A7M7NCY8_STRPU</name>
<sequence>MTTIVNGGFAEQAENEAPLGSTNYIPHHGIYHSKKNKLRIVFDCSAKFAGTCLNDHLLKGPDLTNNLTGVLLRFRKHKVAVLCDVEKMFRVDESDRDFLRFLWWDYRMNVHLFGAASSPGCANYGLKYLARQYRDDYPAASQFLERNFYVDDGVVSVSNREEAIHLTKEARELCRTGGLRIHKFVSNDEAVIESIPESERAVAVTNSNLDFEEPVERALGIMWNIAVDALFFKMSLKEKPTTRRGILSTVASIYDPLGFVSPVVLNGKRMLQEMCRKGVGWDDPIPGTLQPVWEQWCRELQLLEELRIPRCHHPSDFGHPLLVQLHHFSDASMQGYGQCSYIRLMNQAEEVYCCLIFAKSRVAPSKVVTIPRLELTAAVVSAKVSSMLRDELGYQEAQEFYWTDSRVILGYINNESRRFHTFVANRVQQIRERTSPDQWHYVPTDQNPADHTSRGLSAGNLQDTQWFKGPNFLWERTLKFEDVTPELQVGDPGVKTISLATSTSTEPLNLLKRLTRVSSWSMMVKVLSRLRMVAKGPRRGSVVQ</sequence>
<dbReference type="OMA" id="KIWRANI"/>
<keyword evidence="2" id="KW-1185">Reference proteome</keyword>
<dbReference type="AlphaFoldDB" id="A0A7M7NCY8"/>
<evidence type="ECO:0000313" key="1">
    <source>
        <dbReference type="EnsemblMetazoa" id="XP_030834649"/>
    </source>
</evidence>
<dbReference type="KEGG" id="spu:115921367"/>
<dbReference type="InParanoid" id="A0A7M7NCY8"/>
<protein>
    <recommendedName>
        <fullName evidence="3">Reverse transcriptase domain-containing protein</fullName>
    </recommendedName>
</protein>
<dbReference type="CDD" id="cd01644">
    <property type="entry name" value="RT_pepA17"/>
    <property type="match status" value="1"/>
</dbReference>
<proteinExistence type="predicted"/>
<dbReference type="InterPro" id="IPR043502">
    <property type="entry name" value="DNA/RNA_pol_sf"/>
</dbReference>
<dbReference type="OrthoDB" id="10051210at2759"/>